<dbReference type="OrthoDB" id="201172at2759"/>
<feature type="transmembrane region" description="Helical" evidence="1">
    <location>
        <begin position="350"/>
        <end position="367"/>
    </location>
</feature>
<feature type="transmembrane region" description="Helical" evidence="1">
    <location>
        <begin position="160"/>
        <end position="188"/>
    </location>
</feature>
<protein>
    <submittedName>
        <fullName evidence="2">Uncharacterized protein</fullName>
    </submittedName>
</protein>
<feature type="transmembrane region" description="Helical" evidence="1">
    <location>
        <begin position="52"/>
        <end position="73"/>
    </location>
</feature>
<sequence length="423" mass="47384">MPPSPNNPSSPQGSAPSQLCHISFSLTSLRRKLYHSFTFHVPGHPDRQVRTFMNIVLVSTLLNSIAILAIFLADSKGWLDRTNWDEWGNMVNQTPVSVGCEASAPHVRSYMAQPITSLSNFGFTFTAVITLQFAALDAYHNGLRNLIFSKDVGKIRQGHLISAYPFLSLCLSCLLGFMCYTSFCWHASLTVKGGKMDMGSIYLLCIYLIGLSAVRLLTYLPLTSPVLLALGVHSVNVGALYLGYKTYERNRVEGIDEWEMLTITLVLGVVGVVPIPLFIGWARMLKNLVLGRCRGEERRRSRATRRRRRSWGLALSALICIASGGAFRKYDQTIMCSEWFGPEHWLQGHAVWHVMCALAILFLYLFFRSEVFNLQRLGDGGAEEAWEERERKIEGRKSSEGGIQMELYMIDRKSSGEGIGAIL</sequence>
<feature type="transmembrane region" description="Helical" evidence="1">
    <location>
        <begin position="200"/>
        <end position="218"/>
    </location>
</feature>
<keyword evidence="3" id="KW-1185">Reference proteome</keyword>
<organism evidence="2 3">
    <name type="scientific">Triparma columacea</name>
    <dbReference type="NCBI Taxonomy" id="722753"/>
    <lineage>
        <taxon>Eukaryota</taxon>
        <taxon>Sar</taxon>
        <taxon>Stramenopiles</taxon>
        <taxon>Ochrophyta</taxon>
        <taxon>Bolidophyceae</taxon>
        <taxon>Parmales</taxon>
        <taxon>Triparmaceae</taxon>
        <taxon>Triparma</taxon>
    </lineage>
</organism>
<accession>A0A9W7L8Q9</accession>
<name>A0A9W7L8Q9_9STRA</name>
<gene>
    <name evidence="2" type="ORF">TrCOL_g86</name>
</gene>
<comment type="caution">
    <text evidence="2">The sequence shown here is derived from an EMBL/GenBank/DDBJ whole genome shotgun (WGS) entry which is preliminary data.</text>
</comment>
<dbReference type="EMBL" id="BRYA01000124">
    <property type="protein sequence ID" value="GMI40324.1"/>
    <property type="molecule type" value="Genomic_DNA"/>
</dbReference>
<feature type="transmembrane region" description="Helical" evidence="1">
    <location>
        <begin position="310"/>
        <end position="330"/>
    </location>
</feature>
<evidence type="ECO:0000256" key="1">
    <source>
        <dbReference type="SAM" id="Phobius"/>
    </source>
</evidence>
<keyword evidence="1" id="KW-0472">Membrane</keyword>
<proteinExistence type="predicted"/>
<reference evidence="3" key="1">
    <citation type="journal article" date="2023" name="Commun. Biol.">
        <title>Genome analysis of Parmales, the sister group of diatoms, reveals the evolutionary specialization of diatoms from phago-mixotrophs to photoautotrophs.</title>
        <authorList>
            <person name="Ban H."/>
            <person name="Sato S."/>
            <person name="Yoshikawa S."/>
            <person name="Yamada K."/>
            <person name="Nakamura Y."/>
            <person name="Ichinomiya M."/>
            <person name="Sato N."/>
            <person name="Blanc-Mathieu R."/>
            <person name="Endo H."/>
            <person name="Kuwata A."/>
            <person name="Ogata H."/>
        </authorList>
    </citation>
    <scope>NUCLEOTIDE SEQUENCE [LARGE SCALE GENOMIC DNA]</scope>
</reference>
<evidence type="ECO:0000313" key="3">
    <source>
        <dbReference type="Proteomes" id="UP001165065"/>
    </source>
</evidence>
<dbReference type="AlphaFoldDB" id="A0A9W7L8Q9"/>
<dbReference type="Proteomes" id="UP001165065">
    <property type="component" value="Unassembled WGS sequence"/>
</dbReference>
<keyword evidence="1" id="KW-0812">Transmembrane</keyword>
<feature type="transmembrane region" description="Helical" evidence="1">
    <location>
        <begin position="118"/>
        <end position="139"/>
    </location>
</feature>
<evidence type="ECO:0000313" key="2">
    <source>
        <dbReference type="EMBL" id="GMI40324.1"/>
    </source>
</evidence>
<feature type="transmembrane region" description="Helical" evidence="1">
    <location>
        <begin position="264"/>
        <end position="289"/>
    </location>
</feature>
<keyword evidence="1" id="KW-1133">Transmembrane helix</keyword>